<dbReference type="PANTHER" id="PTHR21366:SF30">
    <property type="entry name" value="BLL2330 PROTEIN"/>
    <property type="match status" value="1"/>
</dbReference>
<sequence>MEPQGAAGSLGIAGLHHFAWRCRDAEETRHFYEDLLGLPLAHIIQSDRVPSTGEETPYVHIFFRMADGSFMAFFDLGDDTAALPSPNTPAWVNHIALLVPDEDSLARAKARLEAAGVDVIGVTDHHIIRSIYCFDPNGLRVELTARTGEKRALAEAAGRVHGELQAWTERKRRRRAGTEG</sequence>
<dbReference type="InterPro" id="IPR050383">
    <property type="entry name" value="GlyoxalaseI/FosfomycinResist"/>
</dbReference>
<proteinExistence type="predicted"/>
<dbReference type="Pfam" id="PF00903">
    <property type="entry name" value="Glyoxalase"/>
    <property type="match status" value="1"/>
</dbReference>
<dbReference type="EMBL" id="JBHRTR010000028">
    <property type="protein sequence ID" value="MFC3228567.1"/>
    <property type="molecule type" value="Genomic_DNA"/>
</dbReference>
<reference evidence="3" key="1">
    <citation type="journal article" date="2019" name="Int. J. Syst. Evol. Microbiol.">
        <title>The Global Catalogue of Microorganisms (GCM) 10K type strain sequencing project: providing services to taxonomists for standard genome sequencing and annotation.</title>
        <authorList>
            <consortium name="The Broad Institute Genomics Platform"/>
            <consortium name="The Broad Institute Genome Sequencing Center for Infectious Disease"/>
            <person name="Wu L."/>
            <person name="Ma J."/>
        </authorList>
    </citation>
    <scope>NUCLEOTIDE SEQUENCE [LARGE SCALE GENOMIC DNA]</scope>
    <source>
        <strain evidence="3">KCTC 42964</strain>
    </source>
</reference>
<gene>
    <name evidence="2" type="ORF">ACFOGJ_15085</name>
</gene>
<feature type="domain" description="VOC" evidence="1">
    <location>
        <begin position="14"/>
        <end position="146"/>
    </location>
</feature>
<dbReference type="PROSITE" id="PS51819">
    <property type="entry name" value="VOC"/>
    <property type="match status" value="1"/>
</dbReference>
<evidence type="ECO:0000259" key="1">
    <source>
        <dbReference type="PROSITE" id="PS51819"/>
    </source>
</evidence>
<dbReference type="PANTHER" id="PTHR21366">
    <property type="entry name" value="GLYOXALASE FAMILY PROTEIN"/>
    <property type="match status" value="1"/>
</dbReference>
<dbReference type="SUPFAM" id="SSF54593">
    <property type="entry name" value="Glyoxalase/Bleomycin resistance protein/Dihydroxybiphenyl dioxygenase"/>
    <property type="match status" value="1"/>
</dbReference>
<evidence type="ECO:0000313" key="2">
    <source>
        <dbReference type="EMBL" id="MFC3228567.1"/>
    </source>
</evidence>
<accession>A0ABV7L1S6</accession>
<dbReference type="InterPro" id="IPR004360">
    <property type="entry name" value="Glyas_Fos-R_dOase_dom"/>
</dbReference>
<dbReference type="CDD" id="cd06587">
    <property type="entry name" value="VOC"/>
    <property type="match status" value="1"/>
</dbReference>
<dbReference type="Proteomes" id="UP001595528">
    <property type="component" value="Unassembled WGS sequence"/>
</dbReference>
<keyword evidence="3" id="KW-1185">Reference proteome</keyword>
<protein>
    <submittedName>
        <fullName evidence="2">VOC family protein</fullName>
    </submittedName>
</protein>
<comment type="caution">
    <text evidence="2">The sequence shown here is derived from an EMBL/GenBank/DDBJ whole genome shotgun (WGS) entry which is preliminary data.</text>
</comment>
<organism evidence="2 3">
    <name type="scientific">Marinibaculum pumilum</name>
    <dbReference type="NCBI Taxonomy" id="1766165"/>
    <lineage>
        <taxon>Bacteria</taxon>
        <taxon>Pseudomonadati</taxon>
        <taxon>Pseudomonadota</taxon>
        <taxon>Alphaproteobacteria</taxon>
        <taxon>Rhodospirillales</taxon>
        <taxon>Rhodospirillaceae</taxon>
        <taxon>Marinibaculum</taxon>
    </lineage>
</organism>
<dbReference type="Gene3D" id="3.10.180.10">
    <property type="entry name" value="2,3-Dihydroxybiphenyl 1,2-Dioxygenase, domain 1"/>
    <property type="match status" value="1"/>
</dbReference>
<dbReference type="RefSeq" id="WP_379901810.1">
    <property type="nucleotide sequence ID" value="NZ_JBHRTR010000028.1"/>
</dbReference>
<dbReference type="InterPro" id="IPR037523">
    <property type="entry name" value="VOC_core"/>
</dbReference>
<dbReference type="InterPro" id="IPR029068">
    <property type="entry name" value="Glyas_Bleomycin-R_OHBP_Dase"/>
</dbReference>
<name>A0ABV7L1S6_9PROT</name>
<evidence type="ECO:0000313" key="3">
    <source>
        <dbReference type="Proteomes" id="UP001595528"/>
    </source>
</evidence>